<protein>
    <submittedName>
        <fullName evidence="1">Uncharacterized protein</fullName>
    </submittedName>
</protein>
<dbReference type="KEGG" id="poi:BOP93_07075"/>
<evidence type="ECO:0000313" key="2">
    <source>
        <dbReference type="Proteomes" id="UP000239888"/>
    </source>
</evidence>
<evidence type="ECO:0000313" key="1">
    <source>
        <dbReference type="EMBL" id="AUZ45368.1"/>
    </source>
</evidence>
<dbReference type="AlphaFoldDB" id="A0A2L0RTR0"/>
<dbReference type="Proteomes" id="UP000239888">
    <property type="component" value="Chromosome"/>
</dbReference>
<dbReference type="EMBL" id="CP018049">
    <property type="protein sequence ID" value="AUZ45368.1"/>
    <property type="molecule type" value="Genomic_DNA"/>
</dbReference>
<sequence>MKLHLDINLQIVLMRFAYLEKVQKNILNYILEILNALKSLVLHLTLQQILLNNSCMVLRFITI</sequence>
<name>A0A2L0RTR0_9PSED</name>
<proteinExistence type="predicted"/>
<reference evidence="1 2" key="1">
    <citation type="journal article" date="2018" name="Front. Microbiol.">
        <title>Pseudomonas orientalis F9: A Potent Antagonist against Phytopathogens with Phytotoxic Effect in the Apple Flower.</title>
        <authorList>
            <person name="Zengerer V."/>
            <person name="Schmid M."/>
            <person name="Bieri M."/>
            <person name="Muller D.C."/>
            <person name="Remus-Emsermann M.N.P."/>
            <person name="Ahrens C.H."/>
            <person name="Pelludat C."/>
        </authorList>
    </citation>
    <scope>NUCLEOTIDE SEQUENCE [LARGE SCALE GENOMIC DNA]</scope>
    <source>
        <strain evidence="1 2">F9</strain>
    </source>
</reference>
<organism evidence="1 2">
    <name type="scientific">Pseudomonas orientalis</name>
    <dbReference type="NCBI Taxonomy" id="76758"/>
    <lineage>
        <taxon>Bacteria</taxon>
        <taxon>Pseudomonadati</taxon>
        <taxon>Pseudomonadota</taxon>
        <taxon>Gammaproteobacteria</taxon>
        <taxon>Pseudomonadales</taxon>
        <taxon>Pseudomonadaceae</taxon>
        <taxon>Pseudomonas</taxon>
    </lineage>
</organism>
<accession>A0A2L0RTR0</accession>
<gene>
    <name evidence="1" type="ORF">BOP93_07075</name>
</gene>